<keyword evidence="3" id="KW-1185">Reference proteome</keyword>
<dbReference type="Proteomes" id="UP000799750">
    <property type="component" value="Unassembled WGS sequence"/>
</dbReference>
<dbReference type="InterPro" id="IPR052895">
    <property type="entry name" value="HetReg/Transcr_Mod"/>
</dbReference>
<organism evidence="2 3">
    <name type="scientific">Lophium mytilinum</name>
    <dbReference type="NCBI Taxonomy" id="390894"/>
    <lineage>
        <taxon>Eukaryota</taxon>
        <taxon>Fungi</taxon>
        <taxon>Dikarya</taxon>
        <taxon>Ascomycota</taxon>
        <taxon>Pezizomycotina</taxon>
        <taxon>Dothideomycetes</taxon>
        <taxon>Pleosporomycetidae</taxon>
        <taxon>Mytilinidiales</taxon>
        <taxon>Mytilinidiaceae</taxon>
        <taxon>Lophium</taxon>
    </lineage>
</organism>
<proteinExistence type="predicted"/>
<accession>A0A6A6R4D6</accession>
<feature type="non-terminal residue" evidence="2">
    <location>
        <position position="392"/>
    </location>
</feature>
<dbReference type="EMBL" id="MU004184">
    <property type="protein sequence ID" value="KAF2499212.1"/>
    <property type="molecule type" value="Genomic_DNA"/>
</dbReference>
<protein>
    <recommendedName>
        <fullName evidence="1">Heterokaryon incompatibility domain-containing protein</fullName>
    </recommendedName>
</protein>
<dbReference type="InterPro" id="IPR010730">
    <property type="entry name" value="HET"/>
</dbReference>
<name>A0A6A6R4D6_9PEZI</name>
<sequence>DNFYTPANGEFYSSFKYHHLERHQQEIRLLRLLPDSRSVLREVELLDCIPLAEAQGKYSAISYCAGDPHRTRVITVNGIPFNIFANLGEALDEVCHFWVENHADEDLLVWVDQICINQSDFQERSHQVGFMQSIYHNAEQVFVCPSSDPSTGSGIYWLQRLHDDLMSNCSMQYASKKLPLDAEQLFTHFDKLSKRDDFQEGLPGFLNLIRAEWFRRAWVYQEFIVSSHTHFLCGRQSISWSILSTIFEFLFSTRQIPEMVNLWDEFVRMVPGIQEIASSEDTQKAVSSALFFVKSKAEWSGTADLKDLLNHARSCSSSDPRDRIYAFLGLADPKYMIEPDYSPQTTFADVLADTTRKIIVYENRLDVLLYATLGHRPHHSQIPSWVVDWAGT</sequence>
<dbReference type="Pfam" id="PF06985">
    <property type="entry name" value="HET"/>
    <property type="match status" value="1"/>
</dbReference>
<dbReference type="AlphaFoldDB" id="A0A6A6R4D6"/>
<dbReference type="OrthoDB" id="3477286at2759"/>
<reference evidence="2" key="1">
    <citation type="journal article" date="2020" name="Stud. Mycol.">
        <title>101 Dothideomycetes genomes: a test case for predicting lifestyles and emergence of pathogens.</title>
        <authorList>
            <person name="Haridas S."/>
            <person name="Albert R."/>
            <person name="Binder M."/>
            <person name="Bloem J."/>
            <person name="Labutti K."/>
            <person name="Salamov A."/>
            <person name="Andreopoulos B."/>
            <person name="Baker S."/>
            <person name="Barry K."/>
            <person name="Bills G."/>
            <person name="Bluhm B."/>
            <person name="Cannon C."/>
            <person name="Castanera R."/>
            <person name="Culley D."/>
            <person name="Daum C."/>
            <person name="Ezra D."/>
            <person name="Gonzalez J."/>
            <person name="Henrissat B."/>
            <person name="Kuo A."/>
            <person name="Liang C."/>
            <person name="Lipzen A."/>
            <person name="Lutzoni F."/>
            <person name="Magnuson J."/>
            <person name="Mondo S."/>
            <person name="Nolan M."/>
            <person name="Ohm R."/>
            <person name="Pangilinan J."/>
            <person name="Park H.-J."/>
            <person name="Ramirez L."/>
            <person name="Alfaro M."/>
            <person name="Sun H."/>
            <person name="Tritt A."/>
            <person name="Yoshinaga Y."/>
            <person name="Zwiers L.-H."/>
            <person name="Turgeon B."/>
            <person name="Goodwin S."/>
            <person name="Spatafora J."/>
            <person name="Crous P."/>
            <person name="Grigoriev I."/>
        </authorList>
    </citation>
    <scope>NUCLEOTIDE SEQUENCE</scope>
    <source>
        <strain evidence="2">CBS 269.34</strain>
    </source>
</reference>
<evidence type="ECO:0000313" key="2">
    <source>
        <dbReference type="EMBL" id="KAF2499212.1"/>
    </source>
</evidence>
<evidence type="ECO:0000313" key="3">
    <source>
        <dbReference type="Proteomes" id="UP000799750"/>
    </source>
</evidence>
<gene>
    <name evidence="2" type="ORF">BU16DRAFT_447650</name>
</gene>
<dbReference type="PANTHER" id="PTHR24148:SF73">
    <property type="entry name" value="HET DOMAIN PROTEIN (AFU_ORTHOLOGUE AFUA_8G01020)"/>
    <property type="match status" value="1"/>
</dbReference>
<evidence type="ECO:0000259" key="1">
    <source>
        <dbReference type="Pfam" id="PF06985"/>
    </source>
</evidence>
<feature type="domain" description="Heterokaryon incompatibility" evidence="1">
    <location>
        <begin position="58"/>
        <end position="222"/>
    </location>
</feature>
<feature type="non-terminal residue" evidence="2">
    <location>
        <position position="1"/>
    </location>
</feature>
<dbReference type="PANTHER" id="PTHR24148">
    <property type="entry name" value="ANKYRIN REPEAT DOMAIN-CONTAINING PROTEIN 39 HOMOLOG-RELATED"/>
    <property type="match status" value="1"/>
</dbReference>